<comment type="similarity">
    <text evidence="1">Belongs to the TRAFAC class dynamin-like GTPase superfamily. Very large inducible GTPase (VLIG) family.</text>
</comment>
<dbReference type="GeneID" id="136074472"/>
<evidence type="ECO:0000313" key="3">
    <source>
        <dbReference type="Proteomes" id="UP001652625"/>
    </source>
</evidence>
<evidence type="ECO:0000313" key="4">
    <source>
        <dbReference type="RefSeq" id="XP_065642867.1"/>
    </source>
</evidence>
<dbReference type="Pfam" id="PF25496">
    <property type="entry name" value="URGCP"/>
    <property type="match status" value="1"/>
</dbReference>
<dbReference type="PANTHER" id="PTHR14819">
    <property type="entry name" value="GTP-BINDING"/>
    <property type="match status" value="1"/>
</dbReference>
<dbReference type="SUPFAM" id="SSF52540">
    <property type="entry name" value="P-loop containing nucleoside triphosphate hydrolases"/>
    <property type="match status" value="1"/>
</dbReference>
<dbReference type="PANTHER" id="PTHR14819:SF25">
    <property type="entry name" value="CHROMOSOME UNDETERMINED SCAFFOLD_52, WHOLE GENOME SHOTGUN SEQUENCE"/>
    <property type="match status" value="1"/>
</dbReference>
<feature type="domain" description="VLIG-type G" evidence="2">
    <location>
        <begin position="645"/>
        <end position="883"/>
    </location>
</feature>
<proteinExistence type="inferred from homology"/>
<dbReference type="Proteomes" id="UP001652625">
    <property type="component" value="Chromosome 01"/>
</dbReference>
<accession>A0ABM4B228</accession>
<dbReference type="InterPro" id="IPR030383">
    <property type="entry name" value="G_VLIG_dom"/>
</dbReference>
<dbReference type="PROSITE" id="PS51717">
    <property type="entry name" value="G_VLIG"/>
    <property type="match status" value="1"/>
</dbReference>
<organism evidence="3 4">
    <name type="scientific">Hydra vulgaris</name>
    <name type="common">Hydra</name>
    <name type="synonym">Hydra attenuata</name>
    <dbReference type="NCBI Taxonomy" id="6087"/>
    <lineage>
        <taxon>Eukaryota</taxon>
        <taxon>Metazoa</taxon>
        <taxon>Cnidaria</taxon>
        <taxon>Hydrozoa</taxon>
        <taxon>Hydroidolina</taxon>
        <taxon>Anthoathecata</taxon>
        <taxon>Aplanulata</taxon>
        <taxon>Hydridae</taxon>
        <taxon>Hydra</taxon>
    </lineage>
</organism>
<dbReference type="Gene3D" id="3.40.50.300">
    <property type="entry name" value="P-loop containing nucleotide triphosphate hydrolases"/>
    <property type="match status" value="1"/>
</dbReference>
<dbReference type="InterPro" id="IPR052986">
    <property type="entry name" value="VLIG_GTPase"/>
</dbReference>
<evidence type="ECO:0000256" key="1">
    <source>
        <dbReference type="ARBA" id="ARBA00006828"/>
    </source>
</evidence>
<gene>
    <name evidence="4" type="primary">LOC136074472</name>
</gene>
<reference evidence="4" key="2">
    <citation type="submission" date="2025-08" db="UniProtKB">
        <authorList>
            <consortium name="RefSeq"/>
        </authorList>
    </citation>
    <scope>IDENTIFICATION</scope>
</reference>
<dbReference type="InterPro" id="IPR027417">
    <property type="entry name" value="P-loop_NTPase"/>
</dbReference>
<keyword evidence="3" id="KW-1185">Reference proteome</keyword>
<dbReference type="RefSeq" id="XP_065642867.1">
    <property type="nucleotide sequence ID" value="XM_065786795.1"/>
</dbReference>
<name>A0ABM4B228_HYDVU</name>
<sequence length="1633" mass="189419">MSSLLKYFSTTEALKSGFLQLFCVSISMIETDEVCGLLNTDANYSFNDDFPDYDDDEDNKKYFNIEDQINEGDIKIALQRKKTIFETNSSLIANCKQIGVLRWLKSIEMGDYQCLNKKIKWIDETGMHKGVYHPMDLLYYLIKNSNNSIRRKLFKKLFVCKLSVPVLLRKKKTLFMDFSLSKVELMWIKNSDQTFEINASHADLPVISLLRIGKQSKNSISKSKLGNDLLKIKFESGLGGCGYFTRESSSSNYLRKASSGMVEALWFQKTKYEESFSTSFCMLNLRGDALHYFENARILVNASDVVLFLCDEEMFEDNRYKELFAEMAWRIKKSSRKLKVIVLMTKKAWSKLKENHETFKSLSKKICWIKIEKESVKLVKLLQNEINESVSEIPQPNSLNKRFESLKKESMSENNSGASETSKLLLEKMNKIRDSDDESSCRNRKDLFPLQSIAKDYAQKQREETRSMDLKKKNLIQKELSNIKSLQYESICNDKLDIWCKENISVMKSDLFKFRKEINCLEEKINNSDNKENRCVYQEKQDQLVNLYNNQKSKIINVSIGIENMFREVGLIFETASRYEKEKYLPKELLTCSKKLPELAAILLLKGFAIELMDGDGLNVPVNWLCSVFNILQKLFKNHFEINHEPNVFVLTVLGTQSTGKSTLLNTMFGLEYPVGSGRCTKGAFLQLVPLTIKGCNVDALLVIDTEGLSAPEHYGCNIHDNEIATFVLGISNLTIINVMGELPSNVENFLQISICALMRMNMVDIHPSCIFVHQNCGSSSKDKNYDSRNTFIQMMDEAVIIQAKLNSSKDRFKSFKSIVNVSLENFFYFPQFLDSSSTMASMSSEYISACKNLKEFIIEKFLLQNKVAQTFDDFSKKFQLIWSGVIEENFVLSLLNSAEVQIKYEVDTELSDWKSNMEKHLSSCTEVYCNEISAFFKNKQNENEKLEFNENAAWSVITKKKEQLKNEADFIFEKKKKEFLNYIDKKTSNKTFYNQWEQRGINSMKDVFADLKKNCDNRIVQWYNYHKSSHKWKLEILKAKTDVDVKAREVANNLLKEKELSSNGSSFKYSNEECDIEFDCFWECIEKKLTNKKYFSFQKMDIEEQFKKEILEMYKNTPNLNKHMTYFNEKVSFGALLNYLKKTNLKTISKKRKEDLSTVVKKTKLSLLRDFEFENVNGLKKFKIQKSEDFDCSIIIKEFLTKVDFWLHKINSSLNIPFELSCEFKAIYSIYISQLLKPHFEEAQNYFFEYVDVKRKIVDGKKDTKALFLMVLKQEGNLAIIANQIFTVLLNAIFTNVNKNITRTLKELFLKRVSLKELIHGLVLLDIIDAVQNNSLTDLNINYLKDYFHNPFDVFENKIRDILNACPNINVKKILKSNLNLQISKTELCIKNLIAKKEIDLISQLCKEPHIIGLGIGKSDFCSIQMPNEGNREEDENDILKKLSLTICSHNFKFENMNTTINYLKYEAVNEIKNYLFGCKVTCPFCRAPCDNAHIISQSLHSCQSHRPEGFGNFAWAESNQFVFDICNETIKSSASFKNEATNGKYVKYANYKTVGDNYSCWDIKGMACEELSFWKYITYRIMPHINMIFPSVEKVDLKQWSSITKKEAVEAVGKRFHIKNLSRLENDCYVI</sequence>
<reference evidence="3" key="1">
    <citation type="submission" date="2025-05" db="UniProtKB">
        <authorList>
            <consortium name="RefSeq"/>
        </authorList>
    </citation>
    <scope>NUCLEOTIDE SEQUENCE [LARGE SCALE GENOMIC DNA]</scope>
</reference>
<protein>
    <submittedName>
        <fullName evidence="4">Interferon-induced very large GTPase 1-like</fullName>
    </submittedName>
</protein>
<dbReference type="InterPro" id="IPR057365">
    <property type="entry name" value="URGCP"/>
</dbReference>
<evidence type="ECO:0000259" key="2">
    <source>
        <dbReference type="PROSITE" id="PS51717"/>
    </source>
</evidence>
<dbReference type="Pfam" id="PF25683">
    <property type="entry name" value="URGCP_GTPase"/>
    <property type="match status" value="1"/>
</dbReference>